<feature type="compositionally biased region" description="Basic and acidic residues" evidence="1">
    <location>
        <begin position="75"/>
        <end position="92"/>
    </location>
</feature>
<feature type="chain" id="PRO_5044762053" evidence="2">
    <location>
        <begin position="20"/>
        <end position="1549"/>
    </location>
</feature>
<reference evidence="3 4" key="1">
    <citation type="submission" date="2024-10" db="EMBL/GenBank/DDBJ databases">
        <title>Updated reference genomes for cyclostephanoid diatoms.</title>
        <authorList>
            <person name="Roberts W.R."/>
            <person name="Alverson A.J."/>
        </authorList>
    </citation>
    <scope>NUCLEOTIDE SEQUENCE [LARGE SCALE GENOMIC DNA]</scope>
    <source>
        <strain evidence="3 4">AJA010-31</strain>
    </source>
</reference>
<protein>
    <submittedName>
        <fullName evidence="3">Uncharacterized protein</fullName>
    </submittedName>
</protein>
<feature type="compositionally biased region" description="Basic residues" evidence="1">
    <location>
        <begin position="382"/>
        <end position="395"/>
    </location>
</feature>
<dbReference type="PANTHER" id="PTHR31797:SF6">
    <property type="entry name" value="CHITIN-BINDING TYPE-2 DOMAIN-CONTAINING PROTEIN"/>
    <property type="match status" value="1"/>
</dbReference>
<feature type="compositionally biased region" description="Basic and acidic residues" evidence="1">
    <location>
        <begin position="114"/>
        <end position="154"/>
    </location>
</feature>
<sequence length="1549" mass="171242">MKPVNIMFALPIWIYTSLAVDAGNSTALLSSEQHPSLRADVLHHEHVLIGALNEESSRQLYDSKARKSLNLFMKKTPEKTKEKKKESTEKTKKTNKKNKKKQKKVKQQSNNQQKKNEKDKQNVDEDKKLTKKEKKEAAAAKDKGIKLEKVDGKKKPGKKPNKKEKKQLFEKVEGSDNTKLDQRAIRIRKKCQTPLNVYRTCYERAVDPNTGVEEDDFILRNPFALPYIDHDEWMVADTMHIELTQQAAEKGDEISCKDTIELEELSLKYLKDNIGDVDTFSPICSMISESAIKNEVVADGSGKVIQTIALKLDVVFAFKRQFANEIENKSRRHGLRNLAVSRNLATCNRGGFGMCCSSKAINSSSARGSATCGGSGCGSSRCKSKKPKKNKNKIKPSRQLFDSSTLPDLYGEEFDFVVNSYTEFEPEQTRGILEAKSTENVASCAVNRFIEDVLNVRSMTCKKYREYKCITNEDLVPDAQDEACDKGIDITTETTLAPKVCPPCSANQSCDPTDGMCKDDSSSPKVCPPCPANQSCDSTDGTCKADNMLVPCIAVIDEDGNDNNTADWLGFRAEYPDRPFCLLIPSPSTWGSVGIPSEAFNDPKFQVHNVTRDEGRLEADDWFSKCGLEMLDIANASLATCEVYNGDEDWIAPFMTELSPTAGKCVQEKEAPTVSPTTVAPTNTPACNDNNQCTSDVYDSIKQACVYTPIDCSSQSQYHQCDSSDGLCKPVCPDDGNACTTDGWNESLKSCYTPVVCADGETCDPSDGCPASCDDSNKCTIDSWDSVKKACEHVEVDCSSYSQYHECDPGDGLCKPVCSDDGNACTNDGWSESLNSCYTPVVCADGETCDPSDGCPTSCDDGKKCTVDFWDSAKKVCKHEPVDCSSQSQYHQCDSSDGLCKPSCPDDGNACTIVDWNESLNSCYTPKICSGGETCDPSVGCPSPRTKRISPCVAVIDEDSNSIYNAQDWLNFRAEYPDRPFCLLLPNRDDEKTVSIPAEALTDPNFQFHNITQDSGDVSPKNWFSLCGLDKMKSSDVQSIGLFMDGYEQIYSSEMGKSKVADSYNKFLTDAAKANMKICEVYDANKDWIKPFSNALSPDMLSCIGPDPVSFTCLPADDCTCHDHDKCTVDVLDSSTKKCNHNPTVCPANASCDPVDGRCKADTTNDNAVSPCVAVIDEDTEKESFASDNEQDWVDFRAKYPDRPFCLLIPYRTDTYTVQVPSQALTDPNFQVFTVPRDRKSDWFSLCGLDKMKSSDVQSIGLFMDGYEQIYSSEMGKSKVADSYNKFLTDAAKANMKICEVYDANKDWIKPFSNALSPDMLSCIGPDPVSFTCLPADDCTCHDHDKCTVDVLDSSTKKCNHNPTVCPANASCDPVDGRCKADTTNDNAVSPCVAVIDEDTEKESFASDNEQDWVDFRAKYPDRPFCLLIPYRTDTYTVQVPSQALTDPNFQVFTVPRDRKSDWFSLCGLDKMKSSDVQSIGLFMDGYEQIYSSEMGKSKVADSYNKFLTDAAKANMKICEVYDANKDWIKPFSNALSPDMPSCVEPESV</sequence>
<comment type="caution">
    <text evidence="3">The sequence shown here is derived from an EMBL/GenBank/DDBJ whole genome shotgun (WGS) entry which is preliminary data.</text>
</comment>
<evidence type="ECO:0000256" key="2">
    <source>
        <dbReference type="SAM" id="SignalP"/>
    </source>
</evidence>
<dbReference type="Proteomes" id="UP001530400">
    <property type="component" value="Unassembled WGS sequence"/>
</dbReference>
<feature type="region of interest" description="Disordered" evidence="1">
    <location>
        <begin position="368"/>
        <end position="395"/>
    </location>
</feature>
<feature type="region of interest" description="Disordered" evidence="1">
    <location>
        <begin position="71"/>
        <end position="171"/>
    </location>
</feature>
<dbReference type="PANTHER" id="PTHR31797">
    <property type="entry name" value="EXTRACELLULAR MATRIX PROTEIN A-RELATED"/>
    <property type="match status" value="1"/>
</dbReference>
<dbReference type="InterPro" id="IPR052846">
    <property type="entry name" value="ECM-enzyme_regulator"/>
</dbReference>
<feature type="compositionally biased region" description="Basic residues" evidence="1">
    <location>
        <begin position="93"/>
        <end position="106"/>
    </location>
</feature>
<gene>
    <name evidence="3" type="ORF">ACHAWO_007144</name>
</gene>
<evidence type="ECO:0000313" key="3">
    <source>
        <dbReference type="EMBL" id="KAL3790454.1"/>
    </source>
</evidence>
<organism evidence="3 4">
    <name type="scientific">Cyclotella atomus</name>
    <dbReference type="NCBI Taxonomy" id="382360"/>
    <lineage>
        <taxon>Eukaryota</taxon>
        <taxon>Sar</taxon>
        <taxon>Stramenopiles</taxon>
        <taxon>Ochrophyta</taxon>
        <taxon>Bacillariophyta</taxon>
        <taxon>Coscinodiscophyceae</taxon>
        <taxon>Thalassiosirophycidae</taxon>
        <taxon>Stephanodiscales</taxon>
        <taxon>Stephanodiscaceae</taxon>
        <taxon>Cyclotella</taxon>
    </lineage>
</organism>
<feature type="signal peptide" evidence="2">
    <location>
        <begin position="1"/>
        <end position="19"/>
    </location>
</feature>
<name>A0ABD3PS82_9STRA</name>
<evidence type="ECO:0000256" key="1">
    <source>
        <dbReference type="SAM" id="MobiDB-lite"/>
    </source>
</evidence>
<accession>A0ABD3PS82</accession>
<feature type="compositionally biased region" description="Basic residues" evidence="1">
    <location>
        <begin position="155"/>
        <end position="165"/>
    </location>
</feature>
<dbReference type="EMBL" id="JALLPJ020000501">
    <property type="protein sequence ID" value="KAL3790454.1"/>
    <property type="molecule type" value="Genomic_DNA"/>
</dbReference>
<keyword evidence="4" id="KW-1185">Reference proteome</keyword>
<proteinExistence type="predicted"/>
<keyword evidence="2" id="KW-0732">Signal</keyword>
<evidence type="ECO:0000313" key="4">
    <source>
        <dbReference type="Proteomes" id="UP001530400"/>
    </source>
</evidence>